<dbReference type="EMBL" id="CP018762">
    <property type="protein sequence ID" value="APZ35402.1"/>
    <property type="molecule type" value="Genomic_DNA"/>
</dbReference>
<organism evidence="5 6">
    <name type="scientific">Microbacterium aurum</name>
    <dbReference type="NCBI Taxonomy" id="36805"/>
    <lineage>
        <taxon>Bacteria</taxon>
        <taxon>Bacillati</taxon>
        <taxon>Actinomycetota</taxon>
        <taxon>Actinomycetes</taxon>
        <taxon>Micrococcales</taxon>
        <taxon>Microbacteriaceae</taxon>
        <taxon>Microbacterium</taxon>
    </lineage>
</organism>
<reference evidence="5 6" key="1">
    <citation type="submission" date="2016-12" db="EMBL/GenBank/DDBJ databases">
        <title>Complete genome sequence of Microbacterium aurum KACC 15219.</title>
        <authorList>
            <person name="Jung Y."/>
            <person name="Shin J.-H."/>
            <person name="Lee Y.-J."/>
            <person name="Yi H."/>
            <person name="Bahn Y.-S."/>
            <person name="Kim J.F."/>
            <person name="Lee D.-W."/>
        </authorList>
    </citation>
    <scope>NUCLEOTIDE SEQUENCE [LARGE SCALE GENOMIC DNA]</scope>
    <source>
        <strain evidence="5 6">KACC 15219</strain>
    </source>
</reference>
<dbReference type="RefSeq" id="WP_076691771.1">
    <property type="nucleotide sequence ID" value="NZ_CP018762.1"/>
</dbReference>
<evidence type="ECO:0000313" key="6">
    <source>
        <dbReference type="Proteomes" id="UP000187185"/>
    </source>
</evidence>
<dbReference type="Pfam" id="PF12833">
    <property type="entry name" value="HTH_18"/>
    <property type="match status" value="1"/>
</dbReference>
<name>A0A1P8UB98_9MICO</name>
<dbReference type="InterPro" id="IPR050204">
    <property type="entry name" value="AraC_XylS_family_regulators"/>
</dbReference>
<keyword evidence="6" id="KW-1185">Reference proteome</keyword>
<dbReference type="InterPro" id="IPR009057">
    <property type="entry name" value="Homeodomain-like_sf"/>
</dbReference>
<dbReference type="PANTHER" id="PTHR46796">
    <property type="entry name" value="HTH-TYPE TRANSCRIPTIONAL ACTIVATOR RHAS-RELATED"/>
    <property type="match status" value="1"/>
</dbReference>
<evidence type="ECO:0000256" key="1">
    <source>
        <dbReference type="ARBA" id="ARBA00023015"/>
    </source>
</evidence>
<dbReference type="Proteomes" id="UP000187185">
    <property type="component" value="Chromosome"/>
</dbReference>
<keyword evidence="2" id="KW-0238">DNA-binding</keyword>
<dbReference type="AlphaFoldDB" id="A0A1P8UB98"/>
<dbReference type="GO" id="GO:0043565">
    <property type="term" value="F:sequence-specific DNA binding"/>
    <property type="evidence" value="ECO:0007669"/>
    <property type="project" value="InterPro"/>
</dbReference>
<dbReference type="PROSITE" id="PS00041">
    <property type="entry name" value="HTH_ARAC_FAMILY_1"/>
    <property type="match status" value="1"/>
</dbReference>
<keyword evidence="3" id="KW-0804">Transcription</keyword>
<gene>
    <name evidence="5" type="ORF">BOH66_14980</name>
</gene>
<dbReference type="InterPro" id="IPR018062">
    <property type="entry name" value="HTH_AraC-typ_CS"/>
</dbReference>
<dbReference type="InterPro" id="IPR018060">
    <property type="entry name" value="HTH_AraC"/>
</dbReference>
<dbReference type="Gene3D" id="1.10.10.60">
    <property type="entry name" value="Homeodomain-like"/>
    <property type="match status" value="1"/>
</dbReference>
<evidence type="ECO:0000256" key="3">
    <source>
        <dbReference type="ARBA" id="ARBA00023163"/>
    </source>
</evidence>
<dbReference type="KEGG" id="maur:BOH66_14980"/>
<dbReference type="GO" id="GO:0003700">
    <property type="term" value="F:DNA-binding transcription factor activity"/>
    <property type="evidence" value="ECO:0007669"/>
    <property type="project" value="InterPro"/>
</dbReference>
<dbReference type="PROSITE" id="PS01124">
    <property type="entry name" value="HTH_ARAC_FAMILY_2"/>
    <property type="match status" value="1"/>
</dbReference>
<proteinExistence type="predicted"/>
<dbReference type="SMART" id="SM00342">
    <property type="entry name" value="HTH_ARAC"/>
    <property type="match status" value="1"/>
</dbReference>
<evidence type="ECO:0000259" key="4">
    <source>
        <dbReference type="PROSITE" id="PS01124"/>
    </source>
</evidence>
<dbReference type="STRING" id="36805.BOH66_14980"/>
<dbReference type="InterPro" id="IPR035418">
    <property type="entry name" value="AraC-bd_2"/>
</dbReference>
<dbReference type="SUPFAM" id="SSF46689">
    <property type="entry name" value="Homeodomain-like"/>
    <property type="match status" value="1"/>
</dbReference>
<protein>
    <recommendedName>
        <fullName evidence="4">HTH araC/xylS-type domain-containing protein</fullName>
    </recommendedName>
</protein>
<dbReference type="PANTHER" id="PTHR46796:SF6">
    <property type="entry name" value="ARAC SUBFAMILY"/>
    <property type="match status" value="1"/>
</dbReference>
<evidence type="ECO:0000256" key="2">
    <source>
        <dbReference type="ARBA" id="ARBA00023125"/>
    </source>
</evidence>
<evidence type="ECO:0000313" key="5">
    <source>
        <dbReference type="EMBL" id="APZ35402.1"/>
    </source>
</evidence>
<sequence>MSHLTALDTRRVAPSDRPDYWSTGIAERFFPMQVDTSASPSFDARLVSGAVGPIAVGAIQGRPHRVVRTQKMIAVADPESILLYLLMRGSVRLEQDERSCLLRPGDMACHDTSKPSTFEGQEAFEVLIFSVPRWFIGVRAESIARRSATRPARAGASLAGLAAPFLAGIARTAVEGDGLSGIESEGAAEMILPLLRNVFGEETPSETLAPSSALLARMQRYAIEHLHEPDLGPERLAGAHFVSTRYVHKLFAASGTGVSEWIRDRRLEGATAELRESPGTAIAVVAARWGYRNPASFSRAFRDRYGCAPRELRGMRQSA</sequence>
<dbReference type="Pfam" id="PF14525">
    <property type="entry name" value="AraC_binding_2"/>
    <property type="match status" value="1"/>
</dbReference>
<keyword evidence="1" id="KW-0805">Transcription regulation</keyword>
<feature type="domain" description="HTH araC/xylS-type" evidence="4">
    <location>
        <begin position="216"/>
        <end position="315"/>
    </location>
</feature>
<accession>A0A1P8UB98</accession>